<dbReference type="PANTHER" id="PTHR11986">
    <property type="entry name" value="AMINOTRANSFERASE CLASS III"/>
    <property type="match status" value="1"/>
</dbReference>
<keyword evidence="1" id="KW-0032">Aminotransferase</keyword>
<name>A0AAW0G528_9APHY</name>
<comment type="cofactor">
    <cofactor evidence="1">
        <name>pyridoxal 5'-phosphate</name>
        <dbReference type="ChEBI" id="CHEBI:597326"/>
    </cofactor>
</comment>
<evidence type="ECO:0000313" key="3">
    <source>
        <dbReference type="EMBL" id="KAK7688778.1"/>
    </source>
</evidence>
<dbReference type="GO" id="GO:0019544">
    <property type="term" value="P:L-arginine catabolic process to L-glutamate"/>
    <property type="evidence" value="ECO:0007669"/>
    <property type="project" value="TreeGrafter"/>
</dbReference>
<dbReference type="SUPFAM" id="SSF53383">
    <property type="entry name" value="PLP-dependent transferases"/>
    <property type="match status" value="1"/>
</dbReference>
<organism evidence="3 4">
    <name type="scientific">Cerrena zonata</name>
    <dbReference type="NCBI Taxonomy" id="2478898"/>
    <lineage>
        <taxon>Eukaryota</taxon>
        <taxon>Fungi</taxon>
        <taxon>Dikarya</taxon>
        <taxon>Basidiomycota</taxon>
        <taxon>Agaricomycotina</taxon>
        <taxon>Agaricomycetes</taxon>
        <taxon>Polyporales</taxon>
        <taxon>Cerrenaceae</taxon>
        <taxon>Cerrena</taxon>
    </lineage>
</organism>
<dbReference type="AlphaFoldDB" id="A0AAW0G528"/>
<proteinExistence type="inferred from homology"/>
<comment type="pathway">
    <text evidence="1">Amino-acid biosynthesis; L-proline biosynthesis; L-glutamate 5-semialdehyde from L-ornithine: step 1/1.</text>
</comment>
<sequence>MAPAATATHGEPSVTSGQTLKDQRRKNEVKVSSADVIQLEHQYGAHNYHPLPVVFESGKGALVWDPEGKEYIDMLAAYSAVNQVSSYSMSFPILWGVYSTKSGFAQDEVCIQGEGRIVSGLL</sequence>
<keyword evidence="1" id="KW-0808">Transferase</keyword>
<dbReference type="PANTHER" id="PTHR11986:SF18">
    <property type="entry name" value="ORNITHINE AMINOTRANSFERASE, MITOCHONDRIAL"/>
    <property type="match status" value="1"/>
</dbReference>
<dbReference type="GO" id="GO:0010121">
    <property type="term" value="P:L-arginine catabolic process to proline via ornithine"/>
    <property type="evidence" value="ECO:0007669"/>
    <property type="project" value="TreeGrafter"/>
</dbReference>
<dbReference type="GO" id="GO:0005737">
    <property type="term" value="C:cytoplasm"/>
    <property type="evidence" value="ECO:0007669"/>
    <property type="project" value="TreeGrafter"/>
</dbReference>
<dbReference type="InterPro" id="IPR050103">
    <property type="entry name" value="Class-III_PLP-dep_AT"/>
</dbReference>
<dbReference type="GO" id="GO:0030170">
    <property type="term" value="F:pyridoxal phosphate binding"/>
    <property type="evidence" value="ECO:0007669"/>
    <property type="project" value="TreeGrafter"/>
</dbReference>
<comment type="caution">
    <text evidence="3">The sequence shown here is derived from an EMBL/GenBank/DDBJ whole genome shotgun (WGS) entry which is preliminary data.</text>
</comment>
<dbReference type="InterPro" id="IPR015424">
    <property type="entry name" value="PyrdxlP-dep_Trfase"/>
</dbReference>
<dbReference type="Gene3D" id="3.90.1150.10">
    <property type="entry name" value="Aspartate Aminotransferase, domain 1"/>
    <property type="match status" value="1"/>
</dbReference>
<accession>A0AAW0G528</accession>
<evidence type="ECO:0000313" key="4">
    <source>
        <dbReference type="Proteomes" id="UP001385951"/>
    </source>
</evidence>
<dbReference type="GO" id="GO:0042802">
    <property type="term" value="F:identical protein binding"/>
    <property type="evidence" value="ECO:0007669"/>
    <property type="project" value="TreeGrafter"/>
</dbReference>
<feature type="region of interest" description="Disordered" evidence="2">
    <location>
        <begin position="1"/>
        <end position="27"/>
    </location>
</feature>
<keyword evidence="4" id="KW-1185">Reference proteome</keyword>
<comment type="catalytic activity">
    <reaction evidence="1">
        <text>a 2-oxocarboxylate + L-ornithine = L-glutamate 5-semialdehyde + an L-alpha-amino acid</text>
        <dbReference type="Rhea" id="RHEA:13877"/>
        <dbReference type="ChEBI" id="CHEBI:35179"/>
        <dbReference type="ChEBI" id="CHEBI:46911"/>
        <dbReference type="ChEBI" id="CHEBI:58066"/>
        <dbReference type="ChEBI" id="CHEBI:59869"/>
        <dbReference type="EC" id="2.6.1.13"/>
    </reaction>
</comment>
<keyword evidence="1" id="KW-0663">Pyridoxal phosphate</keyword>
<protein>
    <recommendedName>
        <fullName evidence="1">Ornithine aminotransferase</fullName>
        <ecNumber evidence="1">2.6.1.13</ecNumber>
    </recommendedName>
</protein>
<evidence type="ECO:0000256" key="1">
    <source>
        <dbReference type="RuleBase" id="RU365036"/>
    </source>
</evidence>
<dbReference type="InterPro" id="IPR015422">
    <property type="entry name" value="PyrdxlP-dep_Trfase_small"/>
</dbReference>
<dbReference type="GO" id="GO:0004587">
    <property type="term" value="F:ornithine aminotransferase activity"/>
    <property type="evidence" value="ECO:0007669"/>
    <property type="project" value="UniProtKB-EC"/>
</dbReference>
<comment type="similarity">
    <text evidence="1">Belongs to the class-III pyridoxal-phosphate-dependent aminotransferase family.</text>
</comment>
<dbReference type="EC" id="2.6.1.13" evidence="1"/>
<gene>
    <name evidence="3" type="ORF">QCA50_008318</name>
</gene>
<evidence type="ECO:0000256" key="2">
    <source>
        <dbReference type="SAM" id="MobiDB-lite"/>
    </source>
</evidence>
<reference evidence="3 4" key="1">
    <citation type="submission" date="2022-09" db="EMBL/GenBank/DDBJ databases">
        <authorList>
            <person name="Palmer J.M."/>
        </authorList>
    </citation>
    <scope>NUCLEOTIDE SEQUENCE [LARGE SCALE GENOMIC DNA]</scope>
    <source>
        <strain evidence="3 4">DSM 7382</strain>
    </source>
</reference>
<dbReference type="Proteomes" id="UP001385951">
    <property type="component" value="Unassembled WGS sequence"/>
</dbReference>
<dbReference type="EMBL" id="JASBNA010000010">
    <property type="protein sequence ID" value="KAK7688778.1"/>
    <property type="molecule type" value="Genomic_DNA"/>
</dbReference>